<evidence type="ECO:0000256" key="1">
    <source>
        <dbReference type="SAM" id="Phobius"/>
    </source>
</evidence>
<dbReference type="Pfam" id="PF00085">
    <property type="entry name" value="Thioredoxin"/>
    <property type="match status" value="1"/>
</dbReference>
<evidence type="ECO:0000313" key="4">
    <source>
        <dbReference type="Proteomes" id="UP000606463"/>
    </source>
</evidence>
<reference evidence="3" key="1">
    <citation type="journal article" date="2020" name="ISME J.">
        <title>Gammaproteobacteria mediating utilization of methyl-, sulfur- and petroleum organic compounds in deep ocean hydrothermal plumes.</title>
        <authorList>
            <person name="Zhou Z."/>
            <person name="Liu Y."/>
            <person name="Pan J."/>
            <person name="Cron B.R."/>
            <person name="Toner B.M."/>
            <person name="Anantharaman K."/>
            <person name="Breier J.A."/>
            <person name="Dick G.J."/>
            <person name="Li M."/>
        </authorList>
    </citation>
    <scope>NUCLEOTIDE SEQUENCE</scope>
    <source>
        <strain evidence="3">SZUA-1501</strain>
    </source>
</reference>
<dbReference type="SUPFAM" id="SSF52833">
    <property type="entry name" value="Thioredoxin-like"/>
    <property type="match status" value="1"/>
</dbReference>
<keyword evidence="1" id="KW-0472">Membrane</keyword>
<keyword evidence="1" id="KW-1133">Transmembrane helix</keyword>
<organism evidence="3 4">
    <name type="scientific">Aquifex aeolicus</name>
    <dbReference type="NCBI Taxonomy" id="63363"/>
    <lineage>
        <taxon>Bacteria</taxon>
        <taxon>Pseudomonadati</taxon>
        <taxon>Aquificota</taxon>
        <taxon>Aquificia</taxon>
        <taxon>Aquificales</taxon>
        <taxon>Aquificaceae</taxon>
        <taxon>Aquifex</taxon>
    </lineage>
</organism>
<dbReference type="CDD" id="cd02947">
    <property type="entry name" value="TRX_family"/>
    <property type="match status" value="1"/>
</dbReference>
<dbReference type="Proteomes" id="UP000606463">
    <property type="component" value="Unassembled WGS sequence"/>
</dbReference>
<name>A0A9D1CEY1_AQUAO</name>
<protein>
    <submittedName>
        <fullName evidence="3">Thioredoxin</fullName>
    </submittedName>
</protein>
<evidence type="ECO:0000313" key="3">
    <source>
        <dbReference type="EMBL" id="HIP98064.1"/>
    </source>
</evidence>
<keyword evidence="1" id="KW-0812">Transmembrane</keyword>
<dbReference type="InterPro" id="IPR013766">
    <property type="entry name" value="Thioredoxin_domain"/>
</dbReference>
<dbReference type="AlphaFoldDB" id="A0A9D1CEY1"/>
<feature type="transmembrane region" description="Helical" evidence="1">
    <location>
        <begin position="6"/>
        <end position="27"/>
    </location>
</feature>
<dbReference type="EMBL" id="DQVE01000015">
    <property type="protein sequence ID" value="HIP98064.1"/>
    <property type="molecule type" value="Genomic_DNA"/>
</dbReference>
<gene>
    <name evidence="3" type="ORF">EYH37_01675</name>
</gene>
<feature type="domain" description="Thioredoxin" evidence="2">
    <location>
        <begin position="64"/>
        <end position="147"/>
    </location>
</feature>
<proteinExistence type="predicted"/>
<evidence type="ECO:0000259" key="2">
    <source>
        <dbReference type="Pfam" id="PF00085"/>
    </source>
</evidence>
<dbReference type="InterPro" id="IPR036249">
    <property type="entry name" value="Thioredoxin-like_sf"/>
</dbReference>
<dbReference type="Gene3D" id="3.40.30.10">
    <property type="entry name" value="Glutaredoxin"/>
    <property type="match status" value="1"/>
</dbReference>
<comment type="caution">
    <text evidence="3">The sequence shown here is derived from an EMBL/GenBank/DDBJ whole genome shotgun (WGS) entry which is preliminary data.</text>
</comment>
<sequence length="149" mass="16904">MGIWEILFLLLLALVLGFTAFAVYRWWKFKKTLSYTKTMVGKKLEDLITLPQLKGVTVGLNIPKKGEVVIYFYGPNCKLCPKQEEELKKLPQNLKLFKFDVRTKKGKVMGAVFRVSVLPSVIVLKDRVIKAYFTAFATADKIAKAVKGD</sequence>
<accession>A0A9D1CEY1</accession>